<keyword evidence="3" id="KW-1185">Reference proteome</keyword>
<sequence length="486" mass="54216">MKSEKDVFLVSPASRSSFRKIYVDESGYGYNGLLEKIRREDFSRFKDSTYMDYTGAGQHRDSQIKKTFDLIKNIPFGNTHSNSPASKNSEIEVDKARQAILEWFHTTSDDYEVVFTSGATAGLHLIGETFSWSKKSHFYYLRENHNSVLGIREIALHNGATFHVVSSTDIEQECQASESSPTDSDPVNNLFAFPLEENFSGKIFPLHWITQIQGKNRFHCQGNWYVLLDAAAYVPTHDLNLTEFPADFVVMSFYKMFGFPTGLGALLVRKQSAHVLNKVYYGGGSVLQTVTKSGDHRVPSSISRRFEDGTPNFMGILSIIPGFEAIKEVGGINAVNTHTMIVTRYLASKLRALRHSNGSPLLRIYGNHDTPAGLQGPIVTVNVLDPSGSLVSFAEVEKAAAQHRIHLRAGWHCNPGAAYASLGLSEEMVIKQIREHQCFSNECVHQSALTVVNGVMAGGVRISLGYLTTYEDCDRVVEFFKEEYLK</sequence>
<dbReference type="PANTHER" id="PTHR14237:SF80">
    <property type="entry name" value="MOLYBDENUM COFACTOR SULFURASE"/>
    <property type="match status" value="1"/>
</dbReference>
<evidence type="ECO:0000313" key="2">
    <source>
        <dbReference type="EMBL" id="CBK22469.2"/>
    </source>
</evidence>
<accession>D8M3J6</accession>
<dbReference type="InterPro" id="IPR015421">
    <property type="entry name" value="PyrdxlP-dep_Trfase_major"/>
</dbReference>
<dbReference type="Proteomes" id="UP000008312">
    <property type="component" value="Unassembled WGS sequence"/>
</dbReference>
<dbReference type="GeneID" id="24919745"/>
<feature type="domain" description="Aminotransferase class V" evidence="1">
    <location>
        <begin position="50"/>
        <end position="476"/>
    </location>
</feature>
<dbReference type="RefSeq" id="XP_012896517.1">
    <property type="nucleotide sequence ID" value="XM_013041063.1"/>
</dbReference>
<evidence type="ECO:0000313" key="3">
    <source>
        <dbReference type="Proteomes" id="UP000008312"/>
    </source>
</evidence>
<dbReference type="Gene3D" id="3.90.1150.10">
    <property type="entry name" value="Aspartate Aminotransferase, domain 1"/>
    <property type="match status" value="1"/>
</dbReference>
<evidence type="ECO:0000259" key="1">
    <source>
        <dbReference type="Pfam" id="PF00266"/>
    </source>
</evidence>
<dbReference type="Gene3D" id="3.40.640.10">
    <property type="entry name" value="Type I PLP-dependent aspartate aminotransferase-like (Major domain)"/>
    <property type="match status" value="1"/>
</dbReference>
<dbReference type="InterPro" id="IPR015422">
    <property type="entry name" value="PyrdxlP-dep_Trfase_small"/>
</dbReference>
<dbReference type="SUPFAM" id="SSF53383">
    <property type="entry name" value="PLP-dependent transferases"/>
    <property type="match status" value="1"/>
</dbReference>
<name>D8M3J6_BLAHO</name>
<dbReference type="OrthoDB" id="10264306at2759"/>
<dbReference type="InterPro" id="IPR015424">
    <property type="entry name" value="PyrdxlP-dep_Trfase"/>
</dbReference>
<organism evidence="2">
    <name type="scientific">Blastocystis hominis</name>
    <dbReference type="NCBI Taxonomy" id="12968"/>
    <lineage>
        <taxon>Eukaryota</taxon>
        <taxon>Sar</taxon>
        <taxon>Stramenopiles</taxon>
        <taxon>Bigyra</taxon>
        <taxon>Opalozoa</taxon>
        <taxon>Opalinata</taxon>
        <taxon>Blastocystidae</taxon>
        <taxon>Blastocystis</taxon>
    </lineage>
</organism>
<dbReference type="AlphaFoldDB" id="D8M3J6"/>
<dbReference type="InterPro" id="IPR000192">
    <property type="entry name" value="Aminotrans_V_dom"/>
</dbReference>
<reference evidence="2" key="1">
    <citation type="submission" date="2010-02" db="EMBL/GenBank/DDBJ databases">
        <title>Sequencing and annotation of the Blastocystis hominis genome.</title>
        <authorList>
            <person name="Wincker P."/>
        </authorList>
    </citation>
    <scope>NUCLEOTIDE SEQUENCE</scope>
    <source>
        <strain evidence="2">Singapore isolate B</strain>
    </source>
</reference>
<gene>
    <name evidence="2" type="ORF">GSBLH_T00002590001</name>
</gene>
<dbReference type="OMA" id="SCAAFEX"/>
<dbReference type="Pfam" id="PF00266">
    <property type="entry name" value="Aminotran_5"/>
    <property type="match status" value="1"/>
</dbReference>
<protein>
    <recommendedName>
        <fullName evidence="1">Aminotransferase class V domain-containing protein</fullName>
    </recommendedName>
</protein>
<dbReference type="InParanoid" id="D8M3J6"/>
<dbReference type="PANTHER" id="PTHR14237">
    <property type="entry name" value="MOLYBDOPTERIN COFACTOR SULFURASE MOSC"/>
    <property type="match status" value="1"/>
</dbReference>
<dbReference type="EMBL" id="FN668650">
    <property type="protein sequence ID" value="CBK22469.2"/>
    <property type="molecule type" value="Genomic_DNA"/>
</dbReference>
<proteinExistence type="predicted"/>